<reference evidence="1" key="1">
    <citation type="submission" date="2021-02" db="EMBL/GenBank/DDBJ databases">
        <authorList>
            <person name="Dougan E. K."/>
            <person name="Rhodes N."/>
            <person name="Thang M."/>
            <person name="Chan C."/>
        </authorList>
    </citation>
    <scope>NUCLEOTIDE SEQUENCE</scope>
</reference>
<comment type="caution">
    <text evidence="1">The sequence shown here is derived from an EMBL/GenBank/DDBJ whole genome shotgun (WGS) entry which is preliminary data.</text>
</comment>
<protein>
    <recommendedName>
        <fullName evidence="3">Reverse transcriptase domain-containing protein</fullName>
    </recommendedName>
</protein>
<evidence type="ECO:0000313" key="1">
    <source>
        <dbReference type="EMBL" id="CAE8605560.1"/>
    </source>
</evidence>
<evidence type="ECO:0000313" key="2">
    <source>
        <dbReference type="Proteomes" id="UP000654075"/>
    </source>
</evidence>
<evidence type="ECO:0008006" key="3">
    <source>
        <dbReference type="Google" id="ProtNLM"/>
    </source>
</evidence>
<name>A0A813EWN4_POLGL</name>
<accession>A0A813EWN4</accession>
<proteinExistence type="predicted"/>
<dbReference type="AlphaFoldDB" id="A0A813EWN4"/>
<organism evidence="1 2">
    <name type="scientific">Polarella glacialis</name>
    <name type="common">Dinoflagellate</name>
    <dbReference type="NCBI Taxonomy" id="89957"/>
    <lineage>
        <taxon>Eukaryota</taxon>
        <taxon>Sar</taxon>
        <taxon>Alveolata</taxon>
        <taxon>Dinophyceae</taxon>
        <taxon>Suessiales</taxon>
        <taxon>Suessiaceae</taxon>
        <taxon>Polarella</taxon>
    </lineage>
</organism>
<dbReference type="OMA" id="HAFVISI"/>
<gene>
    <name evidence="1" type="ORF">PGLA1383_LOCUS23672</name>
</gene>
<dbReference type="EMBL" id="CAJNNV010017999">
    <property type="protein sequence ID" value="CAE8605560.1"/>
    <property type="molecule type" value="Genomic_DNA"/>
</dbReference>
<sequence length="404" mass="45486">MLLSWIMDLSSGKRVGLYCSDVSGAFDRLSPSRLHKKLQAKGVHPQLLAVLHSWLEDRSAVVIVDGIHSDPGPLRNSVYQGTVLGPPLWNCYYEDSRLAVNAEGFAEIVFADDLNCFKSFDRYEADAVVLDGLRSCQTSLHKWGAANQVQFDPGKESFHILDSRNPFGEDFTIFGIHFDTRLVMQTAAHDIAAQAGWRVRSLLRCRRFFSNASLAMLYKSHILSFIEFGTAALYHAPAFMLLPVDRVQELFVSELGISSREALLELNLAPLSTRRDIAMLGLLHRISSGKAPPQFSKFIFPPSSLHFPRDLHHRAGRHNRQLHDPIDGTHSRMMERSLFGAIYTFNVLPQSVVNAKTTSRFQHELQNAVKALARNYSPEWDTLLRTGVRNMSGARFQSCFANRS</sequence>
<dbReference type="Proteomes" id="UP000654075">
    <property type="component" value="Unassembled WGS sequence"/>
</dbReference>
<dbReference type="PANTHER" id="PTHR33332">
    <property type="entry name" value="REVERSE TRANSCRIPTASE DOMAIN-CONTAINING PROTEIN"/>
    <property type="match status" value="1"/>
</dbReference>
<dbReference type="OrthoDB" id="7480422at2759"/>
<keyword evidence="2" id="KW-1185">Reference proteome</keyword>